<keyword evidence="9" id="KW-1185">Reference proteome</keyword>
<dbReference type="InParanoid" id="D2VQV8"/>
<keyword evidence="4 6" id="KW-0472">Membrane</keyword>
<gene>
    <name evidence="8" type="ORF">NAEGRDRAFT_71363</name>
</gene>
<dbReference type="InterPro" id="IPR020846">
    <property type="entry name" value="MFS_dom"/>
</dbReference>
<organism evidence="9">
    <name type="scientific">Naegleria gruberi</name>
    <name type="common">Amoeba</name>
    <dbReference type="NCBI Taxonomy" id="5762"/>
    <lineage>
        <taxon>Eukaryota</taxon>
        <taxon>Discoba</taxon>
        <taxon>Heterolobosea</taxon>
        <taxon>Tetramitia</taxon>
        <taxon>Eutetramitia</taxon>
        <taxon>Vahlkampfiidae</taxon>
        <taxon>Naegleria</taxon>
    </lineage>
</organism>
<feature type="region of interest" description="Disordered" evidence="5">
    <location>
        <begin position="60"/>
        <end position="86"/>
    </location>
</feature>
<dbReference type="VEuPathDB" id="AmoebaDB:NAEGRDRAFT_71363"/>
<sequence length="721" mass="80072">MSIDASQEISPNDDGIIQLTIEPPPTLTLEDSIPSNNHQSSSLLGEESHVRNEEGLQVAVQNSSTSDLGSIESSSIPGNNDEDYSNVKQEQTITKEEILEPKIGVTFAEPLEKGDDKVELEELKRKLRKLQLKHMFSRLVLTVAYFIIMFAFGASQSIVGPCLAFLTVNVGATPATIGFIFTLKGLGSITGTLFGGKVLDIIAEQLSNFRGFLYEWKKKRLLKNNPYSTDALDSEKEIGKIRGLTPFKQYIARNYAINSYFATCVLVLVGSLVATPFVRNYGLLLFVYFMFGLGSGLTVMQGNVLCAWLWGQYAGTALLLNSAIIGLGAFLCPIILNGLIASDSPSSTITTNSTSSSFSFAFEQTILATFENSTSNSTSINVDAIVNGNWRFTYVIIGGVLFASVAILLPLFQVILTKFELYRLHGIISIDGMEEENLKKTIEAYTKKPKEEEYEMKQSPSMVTNEMIPSQSTVDFLEKEEEIEKQEKEEEMKEGFSFGKIISTPIHWYNKLRTYRAFVFFALGFFFAFGIETSVGGLISTYLVKYVGTTDISQASLMVSIYYLSMTIARIISGIFSYFLQKVFRFTQVVILSISLIGLFSGIIVMLAIPQNSIVGSWIGVILIGASISTFIPSYISFPAATEMKDVHLSGFLTSFLFVLSSIGEMTIPLLITNSWIWFGYNSFFWVILIVALLMCVTTICLFFMSLELRARVYSLFNKKK</sequence>
<name>D2VQV8_NAEGR</name>
<dbReference type="GeneID" id="8864527"/>
<dbReference type="SUPFAM" id="SSF103473">
    <property type="entry name" value="MFS general substrate transporter"/>
    <property type="match status" value="2"/>
</dbReference>
<feature type="transmembrane region" description="Helical" evidence="6">
    <location>
        <begin position="589"/>
        <end position="609"/>
    </location>
</feature>
<dbReference type="KEGG" id="ngr:NAEGRDRAFT_71363"/>
<proteinExistence type="predicted"/>
<feature type="transmembrane region" description="Helical" evidence="6">
    <location>
        <begin position="560"/>
        <end position="580"/>
    </location>
</feature>
<feature type="transmembrane region" description="Helical" evidence="6">
    <location>
        <begin position="684"/>
        <end position="705"/>
    </location>
</feature>
<comment type="subcellular location">
    <subcellularLocation>
        <location evidence="1">Membrane</location>
        <topology evidence="1">Multi-pass membrane protein</topology>
    </subcellularLocation>
</comment>
<dbReference type="Gene3D" id="1.20.1250.20">
    <property type="entry name" value="MFS general substrate transporter like domains"/>
    <property type="match status" value="1"/>
</dbReference>
<dbReference type="GO" id="GO:0022857">
    <property type="term" value="F:transmembrane transporter activity"/>
    <property type="evidence" value="ECO:0007669"/>
    <property type="project" value="InterPro"/>
</dbReference>
<feature type="compositionally biased region" description="Polar residues" evidence="5">
    <location>
        <begin position="33"/>
        <end position="43"/>
    </location>
</feature>
<feature type="transmembrane region" description="Helical" evidence="6">
    <location>
        <begin position="392"/>
        <end position="416"/>
    </location>
</feature>
<dbReference type="AlphaFoldDB" id="D2VQV8"/>
<dbReference type="PANTHER" id="PTHR23121">
    <property type="entry name" value="SODIUM-DEPENDENT GLUCOSE TRANSPORTER 1"/>
    <property type="match status" value="1"/>
</dbReference>
<evidence type="ECO:0000256" key="3">
    <source>
        <dbReference type="ARBA" id="ARBA00022989"/>
    </source>
</evidence>
<evidence type="ECO:0000259" key="7">
    <source>
        <dbReference type="PROSITE" id="PS50850"/>
    </source>
</evidence>
<evidence type="ECO:0000256" key="4">
    <source>
        <dbReference type="ARBA" id="ARBA00023136"/>
    </source>
</evidence>
<evidence type="ECO:0000256" key="5">
    <source>
        <dbReference type="SAM" id="MobiDB-lite"/>
    </source>
</evidence>
<feature type="transmembrane region" description="Helical" evidence="6">
    <location>
        <begin position="317"/>
        <end position="336"/>
    </location>
</feature>
<dbReference type="PANTHER" id="PTHR23121:SF9">
    <property type="entry name" value="SODIUM-DEPENDENT GLUCOSE TRANSPORTER 1"/>
    <property type="match status" value="1"/>
</dbReference>
<evidence type="ECO:0000256" key="2">
    <source>
        <dbReference type="ARBA" id="ARBA00022692"/>
    </source>
</evidence>
<protein>
    <submittedName>
        <fullName evidence="8">Predicted protein</fullName>
    </submittedName>
</protein>
<feature type="transmembrane region" description="Helical" evidence="6">
    <location>
        <begin position="284"/>
        <end position="310"/>
    </location>
</feature>
<evidence type="ECO:0000256" key="6">
    <source>
        <dbReference type="SAM" id="Phobius"/>
    </source>
</evidence>
<dbReference type="Proteomes" id="UP000006671">
    <property type="component" value="Unassembled WGS sequence"/>
</dbReference>
<dbReference type="PROSITE" id="PS50850">
    <property type="entry name" value="MFS"/>
    <property type="match status" value="1"/>
</dbReference>
<feature type="region of interest" description="Disordered" evidence="5">
    <location>
        <begin position="1"/>
        <end position="20"/>
    </location>
</feature>
<dbReference type="OrthoDB" id="440755at2759"/>
<feature type="domain" description="Major facilitator superfamily (MFS) profile" evidence="7">
    <location>
        <begin position="518"/>
        <end position="721"/>
    </location>
</feature>
<evidence type="ECO:0000313" key="8">
    <source>
        <dbReference type="EMBL" id="EFC40705.1"/>
    </source>
</evidence>
<feature type="transmembrane region" description="Helical" evidence="6">
    <location>
        <begin position="615"/>
        <end position="638"/>
    </location>
</feature>
<feature type="region of interest" description="Disordered" evidence="5">
    <location>
        <begin position="25"/>
        <end position="48"/>
    </location>
</feature>
<dbReference type="InterPro" id="IPR036259">
    <property type="entry name" value="MFS_trans_sf"/>
</dbReference>
<dbReference type="GO" id="GO:0016020">
    <property type="term" value="C:membrane"/>
    <property type="evidence" value="ECO:0007669"/>
    <property type="project" value="UniProtKB-SubCell"/>
</dbReference>
<feature type="transmembrane region" description="Helical" evidence="6">
    <location>
        <begin position="650"/>
        <end position="672"/>
    </location>
</feature>
<evidence type="ECO:0000313" key="9">
    <source>
        <dbReference type="Proteomes" id="UP000006671"/>
    </source>
</evidence>
<keyword evidence="2 6" id="KW-0812">Transmembrane</keyword>
<feature type="compositionally biased region" description="Polar residues" evidence="5">
    <location>
        <begin position="60"/>
        <end position="78"/>
    </location>
</feature>
<feature type="transmembrane region" description="Helical" evidence="6">
    <location>
        <begin position="135"/>
        <end position="152"/>
    </location>
</feature>
<feature type="transmembrane region" description="Helical" evidence="6">
    <location>
        <begin position="517"/>
        <end position="540"/>
    </location>
</feature>
<feature type="transmembrane region" description="Helical" evidence="6">
    <location>
        <begin position="257"/>
        <end position="278"/>
    </location>
</feature>
<feature type="compositionally biased region" description="Polar residues" evidence="5">
    <location>
        <begin position="1"/>
        <end position="10"/>
    </location>
</feature>
<evidence type="ECO:0000256" key="1">
    <source>
        <dbReference type="ARBA" id="ARBA00004141"/>
    </source>
</evidence>
<accession>D2VQV8</accession>
<reference evidence="8 9" key="1">
    <citation type="journal article" date="2010" name="Cell">
        <title>The genome of Naegleria gruberi illuminates early eukaryotic versatility.</title>
        <authorList>
            <person name="Fritz-Laylin L.K."/>
            <person name="Prochnik S.E."/>
            <person name="Ginger M.L."/>
            <person name="Dacks J.B."/>
            <person name="Carpenter M.L."/>
            <person name="Field M.C."/>
            <person name="Kuo A."/>
            <person name="Paredez A."/>
            <person name="Chapman J."/>
            <person name="Pham J."/>
            <person name="Shu S."/>
            <person name="Neupane R."/>
            <person name="Cipriano M."/>
            <person name="Mancuso J."/>
            <person name="Tu H."/>
            <person name="Salamov A."/>
            <person name="Lindquist E."/>
            <person name="Shapiro H."/>
            <person name="Lucas S."/>
            <person name="Grigoriev I.V."/>
            <person name="Cande W.Z."/>
            <person name="Fulton C."/>
            <person name="Rokhsar D.S."/>
            <person name="Dawson S.C."/>
        </authorList>
    </citation>
    <scope>NUCLEOTIDE SEQUENCE [LARGE SCALE GENOMIC DNA]</scope>
    <source>
        <strain evidence="8 9">NEG-M</strain>
    </source>
</reference>
<keyword evidence="3 6" id="KW-1133">Transmembrane helix</keyword>
<dbReference type="EMBL" id="GG738890">
    <property type="protein sequence ID" value="EFC40705.1"/>
    <property type="molecule type" value="Genomic_DNA"/>
</dbReference>
<dbReference type="RefSeq" id="XP_002673449.1">
    <property type="nucleotide sequence ID" value="XM_002673403.1"/>
</dbReference>